<comment type="caution">
    <text evidence="2">The sequence shown here is derived from an EMBL/GenBank/DDBJ whole genome shotgun (WGS) entry which is preliminary data.</text>
</comment>
<protein>
    <submittedName>
        <fullName evidence="2">Uncharacterized protein</fullName>
    </submittedName>
</protein>
<organism evidence="2 3">
    <name type="scientific">Thalassotalea euphylliae</name>
    <dbReference type="NCBI Taxonomy" id="1655234"/>
    <lineage>
        <taxon>Bacteria</taxon>
        <taxon>Pseudomonadati</taxon>
        <taxon>Pseudomonadota</taxon>
        <taxon>Gammaproteobacteria</taxon>
        <taxon>Alteromonadales</taxon>
        <taxon>Colwelliaceae</taxon>
        <taxon>Thalassotalea</taxon>
    </lineage>
</organism>
<reference evidence="2 3" key="1">
    <citation type="submission" date="2018-08" db="EMBL/GenBank/DDBJ databases">
        <title>Thalassotalea euphylliae genome.</title>
        <authorList>
            <person name="Summers S."/>
            <person name="Rice S.A."/>
            <person name="Freckelton M.L."/>
            <person name="Nedved B.T."/>
            <person name="Hadfield M.G."/>
        </authorList>
    </citation>
    <scope>NUCLEOTIDE SEQUENCE [LARGE SCALE GENOMIC DNA]</scope>
    <source>
        <strain evidence="2 3">H1</strain>
    </source>
</reference>
<gene>
    <name evidence="1" type="ORF">DXX93_12715</name>
    <name evidence="2" type="ORF">DXX93_12730</name>
</gene>
<dbReference type="AlphaFoldDB" id="A0A3E0TS87"/>
<evidence type="ECO:0000313" key="1">
    <source>
        <dbReference type="EMBL" id="REL27340.1"/>
    </source>
</evidence>
<name>A0A3E0TS87_9GAMM</name>
<dbReference type="Proteomes" id="UP000256478">
    <property type="component" value="Unassembled WGS sequence"/>
</dbReference>
<accession>A0A3E0TS87</accession>
<sequence>MGYQALALRHECRVAISRYNRLKFHLSASAEQDVDGVSKGSAVIWSPLGAVAITAIESALYY</sequence>
<dbReference type="EMBL" id="QUOU01000001">
    <property type="protein sequence ID" value="REL27340.1"/>
    <property type="molecule type" value="Genomic_DNA"/>
</dbReference>
<evidence type="ECO:0000313" key="2">
    <source>
        <dbReference type="EMBL" id="REL27343.1"/>
    </source>
</evidence>
<proteinExistence type="predicted"/>
<dbReference type="EMBL" id="QUOU01000001">
    <property type="protein sequence ID" value="REL27343.1"/>
    <property type="molecule type" value="Genomic_DNA"/>
</dbReference>
<evidence type="ECO:0000313" key="3">
    <source>
        <dbReference type="Proteomes" id="UP000256478"/>
    </source>
</evidence>